<dbReference type="AlphaFoldDB" id="A0A7W8D7S1"/>
<evidence type="ECO:0000256" key="1">
    <source>
        <dbReference type="SAM" id="MobiDB-lite"/>
    </source>
</evidence>
<accession>A0A7W8D7S1</accession>
<keyword evidence="3" id="KW-1185">Reference proteome</keyword>
<evidence type="ECO:0000313" key="2">
    <source>
        <dbReference type="EMBL" id="MBB5208292.1"/>
    </source>
</evidence>
<evidence type="ECO:0008006" key="4">
    <source>
        <dbReference type="Google" id="ProtNLM"/>
    </source>
</evidence>
<protein>
    <recommendedName>
        <fullName evidence="4">DUF1508 domain-containing protein</fullName>
    </recommendedName>
</protein>
<gene>
    <name evidence="2" type="ORF">HNQ52_001834</name>
</gene>
<feature type="region of interest" description="Disordered" evidence="1">
    <location>
        <begin position="71"/>
        <end position="103"/>
    </location>
</feature>
<reference evidence="2 3" key="1">
    <citation type="submission" date="2020-08" db="EMBL/GenBank/DDBJ databases">
        <title>Genomic Encyclopedia of Type Strains, Phase IV (KMG-IV): sequencing the most valuable type-strain genomes for metagenomic binning, comparative biology and taxonomic classification.</title>
        <authorList>
            <person name="Goeker M."/>
        </authorList>
    </citation>
    <scope>NUCLEOTIDE SEQUENCE [LARGE SCALE GENOMIC DNA]</scope>
    <source>
        <strain evidence="2 3">DSM 24163</strain>
    </source>
</reference>
<dbReference type="Proteomes" id="UP000521199">
    <property type="component" value="Unassembled WGS sequence"/>
</dbReference>
<comment type="caution">
    <text evidence="2">The sequence shown here is derived from an EMBL/GenBank/DDBJ whole genome shotgun (WGS) entry which is preliminary data.</text>
</comment>
<name>A0A7W8D7S1_9GAMM</name>
<feature type="compositionally biased region" description="Basic residues" evidence="1">
    <location>
        <begin position="82"/>
        <end position="95"/>
    </location>
</feature>
<organism evidence="2 3">
    <name type="scientific">Chiayiivirga flava</name>
    <dbReference type="NCBI Taxonomy" id="659595"/>
    <lineage>
        <taxon>Bacteria</taxon>
        <taxon>Pseudomonadati</taxon>
        <taxon>Pseudomonadota</taxon>
        <taxon>Gammaproteobacteria</taxon>
        <taxon>Lysobacterales</taxon>
        <taxon>Lysobacteraceae</taxon>
        <taxon>Chiayiivirga</taxon>
    </lineage>
</organism>
<proteinExistence type="predicted"/>
<sequence length="103" mass="11767">MDQHFPHYEIFETIGEEGFQWRYRGASGELVAFSAARFRTYADCMDSLNKMRQADDVALYVPTRFALARPTTIEPQLPPRAPPRRKGTNPPRRGRPLAGSMAR</sequence>
<dbReference type="RefSeq" id="WP_183960831.1">
    <property type="nucleotide sequence ID" value="NZ_JACHHP010000003.1"/>
</dbReference>
<dbReference type="EMBL" id="JACHHP010000003">
    <property type="protein sequence ID" value="MBB5208292.1"/>
    <property type="molecule type" value="Genomic_DNA"/>
</dbReference>
<evidence type="ECO:0000313" key="3">
    <source>
        <dbReference type="Proteomes" id="UP000521199"/>
    </source>
</evidence>